<dbReference type="WBParaSite" id="Pan_g140.t1">
    <property type="protein sequence ID" value="Pan_g140.t1"/>
    <property type="gene ID" value="Pan_g140"/>
</dbReference>
<feature type="compositionally biased region" description="Polar residues" evidence="2">
    <location>
        <begin position="206"/>
        <end position="222"/>
    </location>
</feature>
<dbReference type="Proteomes" id="UP000492821">
    <property type="component" value="Unassembled WGS sequence"/>
</dbReference>
<feature type="coiled-coil region" evidence="1">
    <location>
        <begin position="6"/>
        <end position="33"/>
    </location>
</feature>
<feature type="compositionally biased region" description="Polar residues" evidence="2">
    <location>
        <begin position="129"/>
        <end position="142"/>
    </location>
</feature>
<evidence type="ECO:0000313" key="4">
    <source>
        <dbReference type="WBParaSite" id="Pan_g140.t1"/>
    </source>
</evidence>
<dbReference type="AlphaFoldDB" id="A0A7E4UY20"/>
<proteinExistence type="predicted"/>
<evidence type="ECO:0000256" key="1">
    <source>
        <dbReference type="SAM" id="Coils"/>
    </source>
</evidence>
<keyword evidence="3" id="KW-1185">Reference proteome</keyword>
<keyword evidence="1" id="KW-0175">Coiled coil</keyword>
<reference evidence="4" key="2">
    <citation type="submission" date="2020-10" db="UniProtKB">
        <authorList>
            <consortium name="WormBaseParasite"/>
        </authorList>
    </citation>
    <scope>IDENTIFICATION</scope>
</reference>
<feature type="compositionally biased region" description="Basic and acidic residues" evidence="2">
    <location>
        <begin position="98"/>
        <end position="109"/>
    </location>
</feature>
<feature type="region of interest" description="Disordered" evidence="2">
    <location>
        <begin position="307"/>
        <end position="380"/>
    </location>
</feature>
<feature type="compositionally biased region" description="Polar residues" evidence="2">
    <location>
        <begin position="330"/>
        <end position="361"/>
    </location>
</feature>
<evidence type="ECO:0000313" key="3">
    <source>
        <dbReference type="Proteomes" id="UP000492821"/>
    </source>
</evidence>
<feature type="region of interest" description="Disordered" evidence="2">
    <location>
        <begin position="98"/>
        <end position="142"/>
    </location>
</feature>
<accession>A0A7E4UY20</accession>
<feature type="compositionally biased region" description="Polar residues" evidence="2">
    <location>
        <begin position="245"/>
        <end position="255"/>
    </location>
</feature>
<name>A0A7E4UY20_PANRE</name>
<evidence type="ECO:0000256" key="2">
    <source>
        <dbReference type="SAM" id="MobiDB-lite"/>
    </source>
</evidence>
<feature type="region of interest" description="Disordered" evidence="2">
    <location>
        <begin position="164"/>
        <end position="283"/>
    </location>
</feature>
<sequence>MLQQTVDRQEAKIAALEAQLLEQQSNYAKVLEQCLELQMRINFVQELGAKSNDNIAHHLTSVERNTYRSFRNAEKEFENFDAKLTKLEKKVANLHSLRRDDTVKEHKPNSDGPAPRPFPVEERAFGGTTPRTATSEGGSEASNWDLLDKLAEVNEHMAVIEGLVNGSRQSLKPMGPIQEPKERPHSTQSSSTKKATLPRSQPRAAENTTPKSVPGSSTSRNVSIKRGSETAEGVTKPHRAKGDYTQATSNGSQHQSGHHQMDSRAPLAPIREEEDANASKATVQKKCELPACKPLRAPAGNLEIIRCDDSSDDESNLSASWTVYQRPVPSGSNALPFPSSNSRKTSQPPRSHINTVTQVSTNKKETPDSSGSEDYFSPLI</sequence>
<protein>
    <submittedName>
        <fullName evidence="4">CCDC92/74 N-terminal domain-containing protein</fullName>
    </submittedName>
</protein>
<organism evidence="3 4">
    <name type="scientific">Panagrellus redivivus</name>
    <name type="common">Microworm</name>
    <dbReference type="NCBI Taxonomy" id="6233"/>
    <lineage>
        <taxon>Eukaryota</taxon>
        <taxon>Metazoa</taxon>
        <taxon>Ecdysozoa</taxon>
        <taxon>Nematoda</taxon>
        <taxon>Chromadorea</taxon>
        <taxon>Rhabditida</taxon>
        <taxon>Tylenchina</taxon>
        <taxon>Panagrolaimomorpha</taxon>
        <taxon>Panagrolaimoidea</taxon>
        <taxon>Panagrolaimidae</taxon>
        <taxon>Panagrellus</taxon>
    </lineage>
</organism>
<reference evidence="3" key="1">
    <citation type="journal article" date="2013" name="Genetics">
        <title>The draft genome and transcriptome of Panagrellus redivivus are shaped by the harsh demands of a free-living lifestyle.</title>
        <authorList>
            <person name="Srinivasan J."/>
            <person name="Dillman A.R."/>
            <person name="Macchietto M.G."/>
            <person name="Heikkinen L."/>
            <person name="Lakso M."/>
            <person name="Fracchia K.M."/>
            <person name="Antoshechkin I."/>
            <person name="Mortazavi A."/>
            <person name="Wong G."/>
            <person name="Sternberg P.W."/>
        </authorList>
    </citation>
    <scope>NUCLEOTIDE SEQUENCE [LARGE SCALE GENOMIC DNA]</scope>
    <source>
        <strain evidence="3">MT8872</strain>
    </source>
</reference>